<dbReference type="AlphaFoldDB" id="A0A088RQY4"/>
<dbReference type="VEuPathDB" id="TriTrypDB:LPMP_201200"/>
<dbReference type="PANTHER" id="PTHR13420:SF7">
    <property type="entry name" value="UPF0235 PROTEIN C15ORF40"/>
    <property type="match status" value="1"/>
</dbReference>
<dbReference type="SUPFAM" id="SSF69786">
    <property type="entry name" value="YggU-like"/>
    <property type="match status" value="1"/>
</dbReference>
<comment type="similarity">
    <text evidence="1">Belongs to the UPF0235 family.</text>
</comment>
<dbReference type="EMBL" id="CP009389">
    <property type="protein sequence ID" value="AIN97614.1"/>
    <property type="molecule type" value="Genomic_DNA"/>
</dbReference>
<evidence type="ECO:0000313" key="3">
    <source>
        <dbReference type="EMBL" id="AIN97614.1"/>
    </source>
</evidence>
<dbReference type="OrthoDB" id="244097at2759"/>
<reference evidence="3 4" key="1">
    <citation type="journal article" date="2015" name="Sci. Rep.">
        <title>The genome of Leishmania panamensis: insights into genomics of the L. (Viannia) subgenus.</title>
        <authorList>
            <person name="Llanes A."/>
            <person name="Restrepo C.M."/>
            <person name="Vecchio G.D."/>
            <person name="Anguizola F.J."/>
            <person name="Lleonart R."/>
        </authorList>
    </citation>
    <scope>NUCLEOTIDE SEQUENCE [LARGE SCALE GENOMIC DNA]</scope>
    <source>
        <strain evidence="3 4">MHOM/PA/94/PSC-1</strain>
    </source>
</reference>
<name>A0A088RQY4_LEIPA</name>
<dbReference type="PANTHER" id="PTHR13420">
    <property type="entry name" value="UPF0235 PROTEIN C15ORF40"/>
    <property type="match status" value="1"/>
</dbReference>
<dbReference type="GeneID" id="22574329"/>
<dbReference type="Gene3D" id="3.30.1200.10">
    <property type="entry name" value="YggU-like"/>
    <property type="match status" value="1"/>
</dbReference>
<dbReference type="KEGG" id="lpan:LPMP_201200"/>
<evidence type="ECO:0000313" key="4">
    <source>
        <dbReference type="Proteomes" id="UP000063063"/>
    </source>
</evidence>
<keyword evidence="4" id="KW-1185">Reference proteome</keyword>
<dbReference type="GO" id="GO:0005737">
    <property type="term" value="C:cytoplasm"/>
    <property type="evidence" value="ECO:0007669"/>
    <property type="project" value="TreeGrafter"/>
</dbReference>
<evidence type="ECO:0000256" key="1">
    <source>
        <dbReference type="ARBA" id="ARBA00010364"/>
    </source>
</evidence>
<dbReference type="InterPro" id="IPR036591">
    <property type="entry name" value="YggU-like_sf"/>
</dbReference>
<proteinExistence type="inferred from homology"/>
<accession>A0A088RQY4</accession>
<feature type="compositionally biased region" description="Polar residues" evidence="2">
    <location>
        <begin position="121"/>
        <end position="147"/>
    </location>
</feature>
<protein>
    <submittedName>
        <fullName evidence="3">Uncharacterized protein</fullName>
    </submittedName>
</protein>
<dbReference type="eggNOG" id="ENOG502S914">
    <property type="taxonomic scope" value="Eukaryota"/>
</dbReference>
<evidence type="ECO:0000256" key="2">
    <source>
        <dbReference type="SAM" id="MobiDB-lite"/>
    </source>
</evidence>
<organism evidence="3 4">
    <name type="scientific">Leishmania panamensis</name>
    <dbReference type="NCBI Taxonomy" id="5679"/>
    <lineage>
        <taxon>Eukaryota</taxon>
        <taxon>Discoba</taxon>
        <taxon>Euglenozoa</taxon>
        <taxon>Kinetoplastea</taxon>
        <taxon>Metakinetoplastina</taxon>
        <taxon>Trypanosomatida</taxon>
        <taxon>Trypanosomatidae</taxon>
        <taxon>Leishmaniinae</taxon>
        <taxon>Leishmania</taxon>
        <taxon>Leishmania guyanensis species complex</taxon>
    </lineage>
</organism>
<dbReference type="RefSeq" id="XP_010698321.1">
    <property type="nucleotide sequence ID" value="XM_010700019.1"/>
</dbReference>
<sequence length="193" mass="20496">MFPCLVQAQPGRYLLRVYAKPGARASAFAAPLTPSLTEADLRIAAAPVEGQANAELLRYLDELVERGFRSMTEDHTEYVKDTCYAQVLAADATTTAASTQSAKSSCGGDRISTRKGRSKNAVATSCASSRLRSGAGDSQQPTGSTAPPSEAVFPDRIEVSLVRGGTSREKTLLVVFPGTRAQLAAILEKESRE</sequence>
<gene>
    <name evidence="3" type="ORF">LPMP_201200</name>
</gene>
<dbReference type="SMART" id="SM01152">
    <property type="entry name" value="DUF167"/>
    <property type="match status" value="1"/>
</dbReference>
<dbReference type="InterPro" id="IPR003746">
    <property type="entry name" value="DUF167"/>
</dbReference>
<dbReference type="VEuPathDB" id="TriTrypDB:LPAL13_200017300"/>
<dbReference type="Proteomes" id="UP000063063">
    <property type="component" value="Chromosome 20"/>
</dbReference>
<feature type="region of interest" description="Disordered" evidence="2">
    <location>
        <begin position="100"/>
        <end position="151"/>
    </location>
</feature>
<dbReference type="Pfam" id="PF02594">
    <property type="entry name" value="DUF167"/>
    <property type="match status" value="1"/>
</dbReference>